<dbReference type="AlphaFoldDB" id="A0ABD3SG70"/>
<keyword evidence="11" id="KW-0460">Magnesium</keyword>
<keyword evidence="10" id="KW-0269">Exonuclease</keyword>
<evidence type="ECO:0000256" key="19">
    <source>
        <dbReference type="ARBA" id="ARBA00023254"/>
    </source>
</evidence>
<keyword evidence="5" id="KW-0540">Nuclease</keyword>
<dbReference type="CDD" id="cd09857">
    <property type="entry name" value="PIN_EXO1"/>
    <property type="match status" value="1"/>
</dbReference>
<dbReference type="InterPro" id="IPR006084">
    <property type="entry name" value="XPG/Rad2"/>
</dbReference>
<evidence type="ECO:0000256" key="14">
    <source>
        <dbReference type="ARBA" id="ARBA00022990"/>
    </source>
</evidence>
<evidence type="ECO:0000256" key="4">
    <source>
        <dbReference type="ARBA" id="ARBA00022553"/>
    </source>
</evidence>
<keyword evidence="9" id="KW-0378">Hydrolase</keyword>
<dbReference type="SUPFAM" id="SSF47807">
    <property type="entry name" value="5' to 3' exonuclease, C-terminal subdomain"/>
    <property type="match status" value="1"/>
</dbReference>
<keyword evidence="14" id="KW-0007">Acetylation</keyword>
<proteinExistence type="inferred from homology"/>
<dbReference type="GO" id="GO:0004519">
    <property type="term" value="F:endonuclease activity"/>
    <property type="evidence" value="ECO:0007669"/>
    <property type="project" value="UniProtKB-KW"/>
</dbReference>
<dbReference type="GO" id="GO:0006281">
    <property type="term" value="P:DNA repair"/>
    <property type="evidence" value="ECO:0007669"/>
    <property type="project" value="UniProtKB-KW"/>
</dbReference>
<dbReference type="SUPFAM" id="SSF88723">
    <property type="entry name" value="PIN domain-like"/>
    <property type="match status" value="1"/>
</dbReference>
<feature type="domain" description="XPG N-terminal" evidence="24">
    <location>
        <begin position="1"/>
        <end position="111"/>
    </location>
</feature>
<keyword evidence="18" id="KW-0539">Nucleus</keyword>
<dbReference type="InterPro" id="IPR044752">
    <property type="entry name" value="PIN-like_EXO1"/>
</dbReference>
<dbReference type="GO" id="GO:0003677">
    <property type="term" value="F:DNA binding"/>
    <property type="evidence" value="ECO:0007669"/>
    <property type="project" value="UniProtKB-KW"/>
</dbReference>
<evidence type="ECO:0000256" key="20">
    <source>
        <dbReference type="ARBA" id="ARBA00057694"/>
    </source>
</evidence>
<dbReference type="PRINTS" id="PR00853">
    <property type="entry name" value="XPGRADSUPER"/>
</dbReference>
<dbReference type="InterPro" id="IPR029060">
    <property type="entry name" value="PIN-like_dom_sf"/>
</dbReference>
<feature type="region of interest" description="Disordered" evidence="22">
    <location>
        <begin position="424"/>
        <end position="448"/>
    </location>
</feature>
<dbReference type="Pfam" id="PF00752">
    <property type="entry name" value="XPG_N"/>
    <property type="match status" value="1"/>
</dbReference>
<sequence length="699" mass="80292">MGVKGLLPCLQSITRSVSLERYRGLTVAVDAMSWLHKGVFACDVRALAKSQRGDQSDKAKFAELKCIEYATNKAETLKVKFGIEVILVIDGDALPSKNEENTLRRDERDKAFEKAMDAEKAHDSRSARSFYAQSCSITHAMRYELIKKCKTIGLAYLVAPYEADAQMARLAHTGVVDLVITEDSDILVYGCPRALFKLDFTSYQGQEIQLMKDLGENSTPSFRNWTHDMFVFMCIISGCDYCKGVPGIGIKLAHKLVRIHRTPSKIFSALHAAGRMPPNFEEKFFIAFRTFRHQRVFCPLRKQVETLWPIDGSNGGSDGEWPFLGNYIEPHLARRIANGTLHPSKKIPWDEALKRHHDKGSLLSERNEMGSCRAELINKKSNIWYSLVYGPSDDNRRLDCEKIEGLQSDQQKRNIFSFFPKNKNQGAKRDAVEAKTKSPKSKPKSKYVPPAYHRDLPIHFNEYASQLVGGSFKPISRKRKRLENEGTKSAKYVQKIWEKCAEIRQVLPKINGSAAQYEQVREEPKGVTPFTKDLCPVMNTFGYEYEFENELSKEYYRDSNDGPYNGQETQQCDAFANLSFYRQTFDHTKQDWYLSARAYALNTHQLVETQNWCENDYQYATTSYMNSYPTVFEYQTHVNSPQSQSYSECVNPWTTFFNDAHEDKRNLLVDSFNDVTVSDDADQSFNWSDNIMYNHDKIW</sequence>
<dbReference type="Pfam" id="PF00867">
    <property type="entry name" value="XPG_I"/>
    <property type="match status" value="1"/>
</dbReference>
<evidence type="ECO:0000256" key="16">
    <source>
        <dbReference type="ARBA" id="ARBA00023128"/>
    </source>
</evidence>
<keyword evidence="6" id="KW-0479">Metal-binding</keyword>
<evidence type="ECO:0008006" key="27">
    <source>
        <dbReference type="Google" id="ProtNLM"/>
    </source>
</evidence>
<accession>A0ABD3SG70</accession>
<comment type="caution">
    <text evidence="25">The sequence shown here is derived from an EMBL/GenBank/DDBJ whole genome shotgun (WGS) entry which is preliminary data.</text>
</comment>
<evidence type="ECO:0000256" key="3">
    <source>
        <dbReference type="ARBA" id="ARBA00010563"/>
    </source>
</evidence>
<keyword evidence="7" id="KW-0255">Endonuclease</keyword>
<evidence type="ECO:0000256" key="6">
    <source>
        <dbReference type="ARBA" id="ARBA00022723"/>
    </source>
</evidence>
<evidence type="ECO:0000256" key="15">
    <source>
        <dbReference type="ARBA" id="ARBA00023125"/>
    </source>
</evidence>
<dbReference type="InterPro" id="IPR037315">
    <property type="entry name" value="EXO1_H3TH"/>
</dbReference>
<keyword evidence="12" id="KW-0391">Immunity</keyword>
<dbReference type="InterPro" id="IPR008918">
    <property type="entry name" value="HhH2"/>
</dbReference>
<evidence type="ECO:0000256" key="7">
    <source>
        <dbReference type="ARBA" id="ARBA00022759"/>
    </source>
</evidence>
<organism evidence="25 26">
    <name type="scientific">Cyclostephanos tholiformis</name>
    <dbReference type="NCBI Taxonomy" id="382380"/>
    <lineage>
        <taxon>Eukaryota</taxon>
        <taxon>Sar</taxon>
        <taxon>Stramenopiles</taxon>
        <taxon>Ochrophyta</taxon>
        <taxon>Bacillariophyta</taxon>
        <taxon>Coscinodiscophyceae</taxon>
        <taxon>Thalassiosirophycidae</taxon>
        <taxon>Stephanodiscales</taxon>
        <taxon>Stephanodiscaceae</taxon>
        <taxon>Cyclostephanos</taxon>
    </lineage>
</organism>
<evidence type="ECO:0000256" key="21">
    <source>
        <dbReference type="ARBA" id="ARBA00064664"/>
    </source>
</evidence>
<reference evidence="25 26" key="1">
    <citation type="submission" date="2024-10" db="EMBL/GenBank/DDBJ databases">
        <title>Updated reference genomes for cyclostephanoid diatoms.</title>
        <authorList>
            <person name="Roberts W.R."/>
            <person name="Alverson A.J."/>
        </authorList>
    </citation>
    <scope>NUCLEOTIDE SEQUENCE [LARGE SCALE GENOMIC DNA]</scope>
    <source>
        <strain evidence="25 26">AJA228-03</strain>
    </source>
</reference>
<feature type="domain" description="XPG-I" evidence="23">
    <location>
        <begin position="150"/>
        <end position="216"/>
    </location>
</feature>
<keyword evidence="16" id="KW-0496">Mitochondrion</keyword>
<evidence type="ECO:0000313" key="25">
    <source>
        <dbReference type="EMBL" id="KAL3823288.1"/>
    </source>
</evidence>
<evidence type="ECO:0000313" key="26">
    <source>
        <dbReference type="Proteomes" id="UP001530377"/>
    </source>
</evidence>
<comment type="subcellular location">
    <subcellularLocation>
        <location evidence="2">Nucleus</location>
    </subcellularLocation>
</comment>
<keyword evidence="26" id="KW-1185">Reference proteome</keyword>
<dbReference type="FunFam" id="1.10.150.20:FF:000011">
    <property type="entry name" value="exonuclease 1"/>
    <property type="match status" value="1"/>
</dbReference>
<keyword evidence="17" id="KW-0234">DNA repair</keyword>
<evidence type="ECO:0000256" key="17">
    <source>
        <dbReference type="ARBA" id="ARBA00023204"/>
    </source>
</evidence>
<keyword evidence="4" id="KW-0597">Phosphoprotein</keyword>
<dbReference type="GO" id="GO:0051321">
    <property type="term" value="P:meiotic cell cycle"/>
    <property type="evidence" value="ECO:0007669"/>
    <property type="project" value="UniProtKB-KW"/>
</dbReference>
<comment type="function">
    <text evidence="20">5'-&gt;3' double-stranded DNA exonuclease which may also possess a cryptic 3'-&gt;5' double-stranded DNA exonuclease activity. Functions in DNA mismatch repair (MMR) to excise mismatch-containing DNA tracts directed by strand breaks located either 5' or 3' to the mismatch. Also exhibits endonuclease activity against 5'-overhanging flap structures similar to those generated by displacement synthesis when DNA polymerase encounters the 5'-end of a downstream Okazaki fragment. Required for somatic hypermutation (SHM) and class switch recombination (CSR) of immunoglobulin genes. Essential for male and female meiosis.</text>
</comment>
<gene>
    <name evidence="25" type="ORF">ACHAXA_003436</name>
</gene>
<evidence type="ECO:0000256" key="22">
    <source>
        <dbReference type="SAM" id="MobiDB-lite"/>
    </source>
</evidence>
<comment type="similarity">
    <text evidence="3">Belongs to the XPG/RAD2 endonuclease family. EXO1 subfamily.</text>
</comment>
<dbReference type="InterPro" id="IPR006085">
    <property type="entry name" value="XPG_DNA_repair_N"/>
</dbReference>
<evidence type="ECO:0000256" key="13">
    <source>
        <dbReference type="ARBA" id="ARBA00022881"/>
    </source>
</evidence>
<evidence type="ECO:0000256" key="18">
    <source>
        <dbReference type="ARBA" id="ARBA00023242"/>
    </source>
</evidence>
<dbReference type="GO" id="GO:0004527">
    <property type="term" value="F:exonuclease activity"/>
    <property type="evidence" value="ECO:0007669"/>
    <property type="project" value="UniProtKB-KW"/>
</dbReference>
<dbReference type="Proteomes" id="UP001530377">
    <property type="component" value="Unassembled WGS sequence"/>
</dbReference>
<evidence type="ECO:0000259" key="23">
    <source>
        <dbReference type="SMART" id="SM00484"/>
    </source>
</evidence>
<dbReference type="FunFam" id="3.40.50.1010:FF:000111">
    <property type="entry name" value="Exonuclease 1"/>
    <property type="match status" value="1"/>
</dbReference>
<protein>
    <recommendedName>
        <fullName evidence="27">Exonuclease 1</fullName>
    </recommendedName>
</protein>
<evidence type="ECO:0000256" key="11">
    <source>
        <dbReference type="ARBA" id="ARBA00022842"/>
    </source>
</evidence>
<keyword evidence="13" id="KW-0267">Excision nuclease</keyword>
<dbReference type="GO" id="GO:0005634">
    <property type="term" value="C:nucleus"/>
    <property type="evidence" value="ECO:0007669"/>
    <property type="project" value="UniProtKB-SubCell"/>
</dbReference>
<evidence type="ECO:0000259" key="24">
    <source>
        <dbReference type="SMART" id="SM00485"/>
    </source>
</evidence>
<evidence type="ECO:0000256" key="1">
    <source>
        <dbReference type="ARBA" id="ARBA00001946"/>
    </source>
</evidence>
<evidence type="ECO:0000256" key="12">
    <source>
        <dbReference type="ARBA" id="ARBA00022859"/>
    </source>
</evidence>
<dbReference type="EMBL" id="JALLPB020000041">
    <property type="protein sequence ID" value="KAL3823288.1"/>
    <property type="molecule type" value="Genomic_DNA"/>
</dbReference>
<dbReference type="SMART" id="SM00485">
    <property type="entry name" value="XPGN"/>
    <property type="match status" value="1"/>
</dbReference>
<evidence type="ECO:0000256" key="2">
    <source>
        <dbReference type="ARBA" id="ARBA00004123"/>
    </source>
</evidence>
<evidence type="ECO:0000256" key="9">
    <source>
        <dbReference type="ARBA" id="ARBA00022801"/>
    </source>
</evidence>
<dbReference type="PANTHER" id="PTHR11081">
    <property type="entry name" value="FLAP ENDONUCLEASE FAMILY MEMBER"/>
    <property type="match status" value="1"/>
</dbReference>
<feature type="compositionally biased region" description="Basic and acidic residues" evidence="22">
    <location>
        <begin position="427"/>
        <end position="436"/>
    </location>
</feature>
<keyword evidence="8" id="KW-0227">DNA damage</keyword>
<dbReference type="PANTHER" id="PTHR11081:SF65">
    <property type="entry name" value="DNA DAMAGE-INDUCIBLE PROTEIN DIN7-RELATED"/>
    <property type="match status" value="1"/>
</dbReference>
<evidence type="ECO:0000256" key="10">
    <source>
        <dbReference type="ARBA" id="ARBA00022839"/>
    </source>
</evidence>
<dbReference type="InterPro" id="IPR036279">
    <property type="entry name" value="5-3_exonuclease_C_sf"/>
</dbReference>
<comment type="cofactor">
    <cofactor evidence="1">
        <name>Mg(2+)</name>
        <dbReference type="ChEBI" id="CHEBI:18420"/>
    </cofactor>
</comment>
<evidence type="ECO:0000256" key="8">
    <source>
        <dbReference type="ARBA" id="ARBA00022763"/>
    </source>
</evidence>
<dbReference type="Gene3D" id="3.40.50.1010">
    <property type="entry name" value="5'-nuclease"/>
    <property type="match status" value="1"/>
</dbReference>
<dbReference type="Gene3D" id="1.10.150.20">
    <property type="entry name" value="5' to 3' exonuclease, C-terminal subdomain"/>
    <property type="match status" value="1"/>
</dbReference>
<keyword evidence="15" id="KW-0238">DNA-binding</keyword>
<dbReference type="SMART" id="SM00279">
    <property type="entry name" value="HhH2"/>
    <property type="match status" value="1"/>
</dbReference>
<dbReference type="SMART" id="SM00484">
    <property type="entry name" value="XPGI"/>
    <property type="match status" value="1"/>
</dbReference>
<dbReference type="InterPro" id="IPR006086">
    <property type="entry name" value="XPG-I_dom"/>
</dbReference>
<dbReference type="GO" id="GO:0002376">
    <property type="term" value="P:immune system process"/>
    <property type="evidence" value="ECO:0007669"/>
    <property type="project" value="UniProtKB-KW"/>
</dbReference>
<dbReference type="CDD" id="cd09908">
    <property type="entry name" value="H3TH_EXO1"/>
    <property type="match status" value="1"/>
</dbReference>
<comment type="subunit">
    <text evidence="21">Interacts with the MLH1-PMS2 heterodimer via MLH1. Interacts with MSH3. Interacts with the MSH2-MSH6 heterodimer via MSH2, and this interaction may increase the processivity of the 5'-&gt;3' exonuclease activity. Interacts with PCNA, and this interaction may both stimulate the cryptic 3'-&gt;5' exonuclease activity and suppress the 5'-&gt;3' exonuclease activity. Interacts with WRN, and this interaction stimulates both the 5'-&gt;3' exonuclease activity and cleavage of 5'-overhanging flap structures. Interacts with RECQL/RECQ1, and this interaction stimulates cleavage of 5'-overhanging flap structures. Interacts with DNA helicase ZGRF1; the interaction is increased following DNA damage induction.</text>
</comment>
<evidence type="ECO:0000256" key="5">
    <source>
        <dbReference type="ARBA" id="ARBA00022722"/>
    </source>
</evidence>
<keyword evidence="19" id="KW-0469">Meiosis</keyword>
<name>A0ABD3SG70_9STRA</name>
<dbReference type="GO" id="GO:0046872">
    <property type="term" value="F:metal ion binding"/>
    <property type="evidence" value="ECO:0007669"/>
    <property type="project" value="UniProtKB-KW"/>
</dbReference>